<feature type="transmembrane region" description="Helical" evidence="1">
    <location>
        <begin position="235"/>
        <end position="257"/>
    </location>
</feature>
<dbReference type="Pfam" id="PF09348">
    <property type="entry name" value="DUF1990"/>
    <property type="match status" value="1"/>
</dbReference>
<sequence length="444" mass="45831">MSELSPVAADAVRVVVGLGTVVVLPLGLRLLGDRAVPRSASLIWPLVGLLAALSVWLPVGPVAVALAVPFAAASVVLAACVLRVRLLSTAVALATPLVGALALVAERAGWGLLGFSGDYLALTVPHMLFAGFGACLVVGLLAHLAVTPLTRAAATAAPVGVLLVLAGYFVSDAAELVGAVVLTVGLWCAALAAVRLPGTGRALLRVGALTVGASMLLALWWAVGEATGLAHPSLSWMAATHGVANALGFVLCTVLGLRLRGPVPEPTGLTYTEVGATQGAPLPAGYRHLRVRHLLSPGSRPDDLAVVGDALLRWQVHAAAGIELRHDADEAAPGVRVASRVGVGPVRLHEPCEVVWVERTADRIGFGYGTVAGHVFRGEESFTVERDAAGDLWFVVTAYSFPDLWWVRAVGPLTVVVQRAYLRLLARGARRVLAADGRAVGSAA</sequence>
<dbReference type="EMBL" id="JABMCI010000052">
    <property type="protein sequence ID" value="NUU16496.1"/>
    <property type="molecule type" value="Genomic_DNA"/>
</dbReference>
<evidence type="ECO:0000313" key="3">
    <source>
        <dbReference type="EMBL" id="NUU16496.1"/>
    </source>
</evidence>
<proteinExistence type="predicted"/>
<protein>
    <submittedName>
        <fullName evidence="3">YndJ family transporter</fullName>
    </submittedName>
</protein>
<dbReference type="Pfam" id="PF14158">
    <property type="entry name" value="YndJ"/>
    <property type="match status" value="1"/>
</dbReference>
<dbReference type="RefSeq" id="WP_175346388.1">
    <property type="nucleotide sequence ID" value="NZ_JABMCI010000052.1"/>
</dbReference>
<feature type="transmembrane region" description="Helical" evidence="1">
    <location>
        <begin position="39"/>
        <end position="57"/>
    </location>
</feature>
<keyword evidence="1" id="KW-0472">Membrane</keyword>
<keyword evidence="1" id="KW-1133">Transmembrane helix</keyword>
<feature type="domain" description="DUF1990" evidence="2">
    <location>
        <begin position="270"/>
        <end position="426"/>
    </location>
</feature>
<accession>A0A7Y5ZYI8</accession>
<feature type="transmembrane region" description="Helical" evidence="1">
    <location>
        <begin position="149"/>
        <end position="170"/>
    </location>
</feature>
<dbReference type="PANTHER" id="PTHR34202">
    <property type="entry name" value="UPF0548 PROTEIN"/>
    <property type="match status" value="1"/>
</dbReference>
<feature type="transmembrane region" description="Helical" evidence="1">
    <location>
        <begin position="91"/>
        <end position="113"/>
    </location>
</feature>
<gene>
    <name evidence="3" type="primary">yndJ</name>
    <name evidence="3" type="ORF">HP550_04455</name>
</gene>
<reference evidence="3 4" key="1">
    <citation type="submission" date="2020-05" db="EMBL/GenBank/DDBJ databases">
        <title>Genome Sequencing of Type Strains.</title>
        <authorList>
            <person name="Lemaire J.F."/>
            <person name="Inderbitzin P."/>
            <person name="Gregorio O.A."/>
            <person name="Collins S.B."/>
            <person name="Wespe N."/>
            <person name="Knight-Connoni V."/>
        </authorList>
    </citation>
    <scope>NUCLEOTIDE SEQUENCE [LARGE SCALE GENOMIC DNA]</scope>
    <source>
        <strain evidence="3 4">ATCC 25174</strain>
    </source>
</reference>
<feature type="transmembrane region" description="Helical" evidence="1">
    <location>
        <begin position="119"/>
        <end position="142"/>
    </location>
</feature>
<evidence type="ECO:0000313" key="4">
    <source>
        <dbReference type="Proteomes" id="UP000565724"/>
    </source>
</evidence>
<keyword evidence="1" id="KW-0812">Transmembrane</keyword>
<dbReference type="Proteomes" id="UP000565724">
    <property type="component" value="Unassembled WGS sequence"/>
</dbReference>
<keyword evidence="4" id="KW-1185">Reference proteome</keyword>
<dbReference type="AlphaFoldDB" id="A0A7Y5ZYI8"/>
<feature type="transmembrane region" description="Helical" evidence="1">
    <location>
        <begin position="63"/>
        <end position="84"/>
    </location>
</feature>
<dbReference type="PANTHER" id="PTHR34202:SF1">
    <property type="entry name" value="UPF0548 PROTEIN"/>
    <property type="match status" value="1"/>
</dbReference>
<evidence type="ECO:0000259" key="2">
    <source>
        <dbReference type="Pfam" id="PF09348"/>
    </source>
</evidence>
<feature type="transmembrane region" description="Helical" evidence="1">
    <location>
        <begin position="12"/>
        <end position="32"/>
    </location>
</feature>
<comment type="caution">
    <text evidence="3">The sequence shown here is derived from an EMBL/GenBank/DDBJ whole genome shotgun (WGS) entry which is preliminary data.</text>
</comment>
<dbReference type="InterPro" id="IPR025450">
    <property type="entry name" value="YndJ-like"/>
</dbReference>
<name>A0A7Y5ZYI8_9CELL</name>
<dbReference type="InterPro" id="IPR018960">
    <property type="entry name" value="DUF1990"/>
</dbReference>
<evidence type="ECO:0000256" key="1">
    <source>
        <dbReference type="SAM" id="Phobius"/>
    </source>
</evidence>
<feature type="transmembrane region" description="Helical" evidence="1">
    <location>
        <begin position="203"/>
        <end position="223"/>
    </location>
</feature>
<feature type="transmembrane region" description="Helical" evidence="1">
    <location>
        <begin position="176"/>
        <end position="196"/>
    </location>
</feature>
<organism evidence="3 4">
    <name type="scientific">Cellulomonas humilata</name>
    <dbReference type="NCBI Taxonomy" id="144055"/>
    <lineage>
        <taxon>Bacteria</taxon>
        <taxon>Bacillati</taxon>
        <taxon>Actinomycetota</taxon>
        <taxon>Actinomycetes</taxon>
        <taxon>Micrococcales</taxon>
        <taxon>Cellulomonadaceae</taxon>
        <taxon>Cellulomonas</taxon>
    </lineage>
</organism>